<evidence type="ECO:0000256" key="9">
    <source>
        <dbReference type="ARBA" id="ARBA00022884"/>
    </source>
</evidence>
<evidence type="ECO:0000256" key="5">
    <source>
        <dbReference type="ARBA" id="ARBA00022741"/>
    </source>
</evidence>
<comment type="catalytic activity">
    <reaction evidence="10">
        <text>a tRNA precursor + 2 CTP + ATP = a tRNA with a 3' CCA end + 3 diphosphate</text>
        <dbReference type="Rhea" id="RHEA:14433"/>
        <dbReference type="Rhea" id="RHEA-COMP:10465"/>
        <dbReference type="Rhea" id="RHEA-COMP:10468"/>
        <dbReference type="ChEBI" id="CHEBI:30616"/>
        <dbReference type="ChEBI" id="CHEBI:33019"/>
        <dbReference type="ChEBI" id="CHEBI:37563"/>
        <dbReference type="ChEBI" id="CHEBI:74896"/>
        <dbReference type="ChEBI" id="CHEBI:83071"/>
        <dbReference type="EC" id="2.7.7.72"/>
    </reaction>
</comment>
<organism evidence="14 15">
    <name type="scientific">Infirmifilum uzonense</name>
    <dbReference type="NCBI Taxonomy" id="1550241"/>
    <lineage>
        <taxon>Archaea</taxon>
        <taxon>Thermoproteota</taxon>
        <taxon>Thermoprotei</taxon>
        <taxon>Thermofilales</taxon>
        <taxon>Thermofilaceae</taxon>
        <taxon>Infirmifilum</taxon>
    </lineage>
</organism>
<keyword evidence="15" id="KW-1185">Reference proteome</keyword>
<keyword evidence="5 10" id="KW-0547">Nucleotide-binding</keyword>
<comment type="catalytic activity">
    <reaction evidence="10">
        <text>a tRNA with a 3' CCA end + 2 CTP + ATP = a tRNA with a 3' CCACCA end + 3 diphosphate</text>
        <dbReference type="Rhea" id="RHEA:76235"/>
        <dbReference type="Rhea" id="RHEA-COMP:10468"/>
        <dbReference type="Rhea" id="RHEA-COMP:18655"/>
        <dbReference type="ChEBI" id="CHEBI:30616"/>
        <dbReference type="ChEBI" id="CHEBI:33019"/>
        <dbReference type="ChEBI" id="CHEBI:37563"/>
        <dbReference type="ChEBI" id="CHEBI:83071"/>
        <dbReference type="ChEBI" id="CHEBI:195187"/>
    </reaction>
</comment>
<comment type="miscellaneous">
    <text evidence="10">A single active site specifically recognizes both ATP and CTP and is responsible for their addition.</text>
</comment>
<evidence type="ECO:0000259" key="12">
    <source>
        <dbReference type="Pfam" id="PF09249"/>
    </source>
</evidence>
<dbReference type="Proteomes" id="UP000067434">
    <property type="component" value="Chromosome"/>
</dbReference>
<feature type="binding site" evidence="10">
    <location>
        <position position="186"/>
    </location>
    <ligand>
        <name>CTP</name>
        <dbReference type="ChEBI" id="CHEBI:37563"/>
    </ligand>
</feature>
<dbReference type="GO" id="GO:0000287">
    <property type="term" value="F:magnesium ion binding"/>
    <property type="evidence" value="ECO:0007669"/>
    <property type="project" value="UniProtKB-UniRule"/>
</dbReference>
<evidence type="ECO:0000256" key="2">
    <source>
        <dbReference type="ARBA" id="ARBA00022694"/>
    </source>
</evidence>
<dbReference type="STRING" id="1550241.MA03_08120"/>
<dbReference type="InterPro" id="IPR015329">
    <property type="entry name" value="tRNA_NucTransf2"/>
</dbReference>
<keyword evidence="2 10" id="KW-0819">tRNA processing</keyword>
<dbReference type="GO" id="GO:0001680">
    <property type="term" value="P:tRNA 3'-terminal CCA addition"/>
    <property type="evidence" value="ECO:0007669"/>
    <property type="project" value="UniProtKB-UniRule"/>
</dbReference>
<comment type="cofactor">
    <cofactor evidence="10">
        <name>Mg(2+)</name>
        <dbReference type="ChEBI" id="CHEBI:18420"/>
    </cofactor>
</comment>
<evidence type="ECO:0000256" key="7">
    <source>
        <dbReference type="ARBA" id="ARBA00022840"/>
    </source>
</evidence>
<dbReference type="GO" id="GO:0005524">
    <property type="term" value="F:ATP binding"/>
    <property type="evidence" value="ECO:0007669"/>
    <property type="project" value="UniProtKB-UniRule"/>
</dbReference>
<feature type="binding site" evidence="10">
    <location>
        <position position="65"/>
    </location>
    <ligand>
        <name>CTP</name>
        <dbReference type="ChEBI" id="CHEBI:37563"/>
    </ligand>
</feature>
<dbReference type="SUPFAM" id="SSF55003">
    <property type="entry name" value="PAP/Archaeal CCA-adding enzyme, C-terminal domain"/>
    <property type="match status" value="1"/>
</dbReference>
<feature type="binding site" evidence="10">
    <location>
        <position position="155"/>
    </location>
    <ligand>
        <name>ATP</name>
        <dbReference type="ChEBI" id="CHEBI:30616"/>
    </ligand>
</feature>
<feature type="binding site" evidence="10">
    <location>
        <position position="155"/>
    </location>
    <ligand>
        <name>CTP</name>
        <dbReference type="ChEBI" id="CHEBI:37563"/>
    </ligand>
</feature>
<keyword evidence="1 10" id="KW-0808">Transferase</keyword>
<dbReference type="InterPro" id="IPR048833">
    <property type="entry name" value="CAA_C"/>
</dbReference>
<keyword evidence="8 10" id="KW-0460">Magnesium</keyword>
<feature type="binding site" evidence="10">
    <location>
        <position position="68"/>
    </location>
    <ligand>
        <name>ATP</name>
        <dbReference type="ChEBI" id="CHEBI:30616"/>
    </ligand>
</feature>
<dbReference type="Gene3D" id="1.10.1410.30">
    <property type="entry name" value="CCA tRNA nucleotidyltransferase, domain 2"/>
    <property type="match status" value="1"/>
</dbReference>
<dbReference type="InterPro" id="IPR042090">
    <property type="entry name" value="CCA_tRNA_nucleotrans_2"/>
</dbReference>
<evidence type="ECO:0000256" key="8">
    <source>
        <dbReference type="ARBA" id="ARBA00022842"/>
    </source>
</evidence>
<feature type="binding site" evidence="10">
    <location>
        <position position="77"/>
    </location>
    <ligand>
        <name>Mg(2+)</name>
        <dbReference type="ChEBI" id="CHEBI:18420"/>
    </ligand>
</feature>
<feature type="binding site" evidence="10">
    <location>
        <position position="177"/>
    </location>
    <ligand>
        <name>ATP</name>
        <dbReference type="ChEBI" id="CHEBI:30616"/>
    </ligand>
</feature>
<evidence type="ECO:0000256" key="3">
    <source>
        <dbReference type="ARBA" id="ARBA00022695"/>
    </source>
</evidence>
<dbReference type="GO" id="GO:0000049">
    <property type="term" value="F:tRNA binding"/>
    <property type="evidence" value="ECO:0007669"/>
    <property type="project" value="UniProtKB-UniRule"/>
</dbReference>
<evidence type="ECO:0000256" key="6">
    <source>
        <dbReference type="ARBA" id="ARBA00022800"/>
    </source>
</evidence>
<evidence type="ECO:0000256" key="10">
    <source>
        <dbReference type="HAMAP-Rule" id="MF_01264"/>
    </source>
</evidence>
<dbReference type="PANTHER" id="PTHR39643:SF1">
    <property type="entry name" value="CCA-ADDING ENZYME"/>
    <property type="match status" value="1"/>
</dbReference>
<evidence type="ECO:0000256" key="1">
    <source>
        <dbReference type="ARBA" id="ARBA00022679"/>
    </source>
</evidence>
<feature type="binding site" evidence="10">
    <location>
        <position position="177"/>
    </location>
    <ligand>
        <name>CTP</name>
        <dbReference type="ChEBI" id="CHEBI:37563"/>
    </ligand>
</feature>
<feature type="domain" description="Polymerase nucleotidyl transferase" evidence="11">
    <location>
        <begin position="42"/>
        <end position="154"/>
    </location>
</feature>
<comment type="function">
    <text evidence="10">Catalyzes the addition and repair of the essential 3'-terminal CCA sequence in tRNAs without using a nucleic acid template. Adds these three nucleotides in the order of C, C, and A to the tRNA nucleotide-73, using CTP and ATP as substrates and producing inorganic pyrophosphate. tRNA 3'-terminal CCA addition is required both for tRNA processing and repair. Also involved in tRNA surveillance by mediating tandem CCA addition to generate a CCACCA at the 3' terminus of unstable tRNAs. While stable tRNAs receive only 3'-terminal CCA, unstable tRNAs are marked with CCACCA and rapidly degraded.</text>
</comment>
<dbReference type="KEGG" id="thf:MA03_08120"/>
<dbReference type="PIRSF" id="PIRSF005335">
    <property type="entry name" value="CCA_arch"/>
    <property type="match status" value="1"/>
</dbReference>
<feature type="binding site" evidence="10">
    <location>
        <position position="68"/>
    </location>
    <ligand>
        <name>CTP</name>
        <dbReference type="ChEBI" id="CHEBI:37563"/>
    </ligand>
</feature>
<keyword evidence="3 10" id="KW-0548">Nucleotidyltransferase</keyword>
<dbReference type="HOGENOM" id="CLU_044679_1_0_2"/>
<keyword evidence="4 10" id="KW-0479">Metal-binding</keyword>
<dbReference type="SUPFAM" id="SSF81631">
    <property type="entry name" value="PAP/OAS1 substrate-binding domain"/>
    <property type="match status" value="1"/>
</dbReference>
<feature type="binding site" evidence="10">
    <location>
        <position position="65"/>
    </location>
    <ligand>
        <name>ATP</name>
        <dbReference type="ChEBI" id="CHEBI:30616"/>
    </ligand>
</feature>
<dbReference type="Pfam" id="PF01909">
    <property type="entry name" value="NTP_transf_2"/>
    <property type="match status" value="1"/>
</dbReference>
<feature type="binding site" evidence="10">
    <location>
        <position position="132"/>
    </location>
    <ligand>
        <name>Mg(2+)</name>
        <dbReference type="ChEBI" id="CHEBI:18420"/>
    </ligand>
</feature>
<dbReference type="InterPro" id="IPR008229">
    <property type="entry name" value="CCA-adding_arc"/>
</dbReference>
<reference evidence="14 15" key="1">
    <citation type="journal article" date="2015" name="Stand. Genomic Sci.">
        <title>Complete genome sequence of and proposal of Thermofilum uzonense sp. nov. a novel hyperthermophilic crenarchaeon and emended description of the genus Thermofilum.</title>
        <authorList>
            <person name="Toshchakov S.V."/>
            <person name="Korzhenkov A.A."/>
            <person name="Samarov N.I."/>
            <person name="Mazunin I.O."/>
            <person name="Mozhey O.I."/>
            <person name="Shmyr I.S."/>
            <person name="Derbikova K.S."/>
            <person name="Taranov E.A."/>
            <person name="Dominova I.N."/>
            <person name="Bonch-Osmolovskaya E.A."/>
            <person name="Patrushev M.V."/>
            <person name="Podosokorskaya O.A."/>
            <person name="Kublanov I.V."/>
        </authorList>
    </citation>
    <scope>NUCLEOTIDE SEQUENCE [LARGE SCALE GENOMIC DNA]</scope>
    <source>
        <strain evidence="14 15">1807-2</strain>
    </source>
</reference>
<dbReference type="HAMAP" id="MF_01264">
    <property type="entry name" value="CCA_arch"/>
    <property type="match status" value="1"/>
</dbReference>
<dbReference type="InterPro" id="IPR006116">
    <property type="entry name" value="NT_2-5OAS_ClassI-CCAase"/>
</dbReference>
<evidence type="ECO:0000256" key="4">
    <source>
        <dbReference type="ARBA" id="ARBA00022723"/>
    </source>
</evidence>
<accession>A0A0F7CLD1</accession>
<dbReference type="Gene3D" id="3.30.70.590">
    <property type="entry name" value="Poly(A) polymerase predicted RNA binding domain"/>
    <property type="match status" value="1"/>
</dbReference>
<dbReference type="InterPro" id="IPR002934">
    <property type="entry name" value="Polymerase_NTP_transf_dom"/>
</dbReference>
<dbReference type="EC" id="2.7.7.72" evidence="10"/>
<feature type="binding site" evidence="10">
    <location>
        <position position="79"/>
    </location>
    <ligand>
        <name>Mg(2+)</name>
        <dbReference type="ChEBI" id="CHEBI:18420"/>
    </ligand>
</feature>
<dbReference type="InterPro" id="IPR043519">
    <property type="entry name" value="NT_sf"/>
</dbReference>
<dbReference type="AlphaFoldDB" id="A0A0F7CLD1"/>
<dbReference type="SUPFAM" id="SSF81301">
    <property type="entry name" value="Nucleotidyltransferase"/>
    <property type="match status" value="1"/>
</dbReference>
<sequence>MRGMADKSLEVNLECVNDYSYLYEPTPEQRENIEKITREVISKINEVIEELGLRGVIREVSVQGSFARDTWLPEDTDVDVFLLFDKSFDFEQMRKMTELISGKVAVKLGASIETRFASHPYYVIGFNRVEVEIVPAYKIEDIREMRTAVDRTPFHTSYITSSLLRKPWLKKEIRVLKVLLKRLGIYGAELEVRGFSGYLSEVLVIAYDGLVPLLEAASRWIPWKVLIPHDAPRSLIGTAPLIVLDPVDLRRNAAAAVGLEQLSKFIAFSKIFVENPEILCCMLEGKREVPDYMLDENIIILRLLSHPPLSDDALAGKLRRILDSTRNTLERNGFNVLRGLMVHARRDFFLVFQLETSVLPPLEKKIGPPVWHTNSKNFLRKWASHTPAPFIDGDRWVVISERKIRKAEEVIMNALKVYKGFEWEIMRGEESYWKIAEDEYREIKGVLAGSEIWIYCLKKYVSGHKL</sequence>
<comment type="subunit">
    <text evidence="10">Homodimer.</text>
</comment>
<dbReference type="Pfam" id="PF09249">
    <property type="entry name" value="tRNA_NucTransf2"/>
    <property type="match status" value="1"/>
</dbReference>
<evidence type="ECO:0000313" key="14">
    <source>
        <dbReference type="EMBL" id="AKG39201.1"/>
    </source>
</evidence>
<evidence type="ECO:0000259" key="11">
    <source>
        <dbReference type="Pfam" id="PF01909"/>
    </source>
</evidence>
<keyword evidence="9 10" id="KW-0694">RNA-binding</keyword>
<evidence type="ECO:0000259" key="13">
    <source>
        <dbReference type="Pfam" id="PF21133"/>
    </source>
</evidence>
<protein>
    <recommendedName>
        <fullName evidence="10">CCA-adding enzyme</fullName>
        <ecNumber evidence="10">2.7.7.72</ecNumber>
    </recommendedName>
    <alternativeName>
        <fullName evidence="10">CCA tRNA nucleotidyltransferase</fullName>
    </alternativeName>
    <alternativeName>
        <fullName evidence="10">tRNA CCA-pyrophosphorylase</fullName>
    </alternativeName>
    <alternativeName>
        <fullName evidence="10">tRNA adenylyl-/cytidylyl- transferase</fullName>
    </alternativeName>
    <alternativeName>
        <fullName evidence="10">tRNA nucleotidyltransferase</fullName>
    </alternativeName>
    <alternativeName>
        <fullName evidence="10">tRNA-NT</fullName>
    </alternativeName>
</protein>
<dbReference type="GO" id="GO:0004810">
    <property type="term" value="F:CCA tRNA nucleotidyltransferase activity"/>
    <property type="evidence" value="ECO:0007669"/>
    <property type="project" value="UniProtKB-UniRule"/>
</dbReference>
<dbReference type="NCBIfam" id="TIGR03671">
    <property type="entry name" value="cca_archaeal"/>
    <property type="match status" value="1"/>
</dbReference>
<dbReference type="EMBL" id="CP009961">
    <property type="protein sequence ID" value="AKG39201.1"/>
    <property type="molecule type" value="Genomic_DNA"/>
</dbReference>
<dbReference type="CDD" id="cd05400">
    <property type="entry name" value="NT_2-5OAS_ClassI-CCAase"/>
    <property type="match status" value="1"/>
</dbReference>
<dbReference type="GO" id="GO:0160016">
    <property type="term" value="F:CCACCA tRNA nucleotidyltransferase activity"/>
    <property type="evidence" value="ECO:0007669"/>
    <property type="project" value="RHEA"/>
</dbReference>
<dbReference type="GO" id="GO:0042245">
    <property type="term" value="P:RNA repair"/>
    <property type="evidence" value="ECO:0007669"/>
    <property type="project" value="UniProtKB-KW"/>
</dbReference>
<comment type="similarity">
    <text evidence="10">Belongs to the tRNA nucleotidyltransferase/poly(A) polymerase family. Archaeal CCA-adding enzyme subfamily.</text>
</comment>
<keyword evidence="7 10" id="KW-0067">ATP-binding</keyword>
<evidence type="ECO:0000313" key="15">
    <source>
        <dbReference type="Proteomes" id="UP000067434"/>
    </source>
</evidence>
<keyword evidence="6 10" id="KW-0692">RNA repair</keyword>
<dbReference type="InterPro" id="IPR011068">
    <property type="entry name" value="NuclTrfase_I-like_C"/>
</dbReference>
<dbReference type="PANTHER" id="PTHR39643">
    <property type="entry name" value="CCA-ADDING ENZYME"/>
    <property type="match status" value="1"/>
</dbReference>
<feature type="binding site" evidence="10">
    <location>
        <position position="186"/>
    </location>
    <ligand>
        <name>ATP</name>
        <dbReference type="ChEBI" id="CHEBI:30616"/>
    </ligand>
</feature>
<gene>
    <name evidence="10" type="primary">cca</name>
    <name evidence="14" type="ORF">MA03_08120</name>
</gene>
<feature type="domain" description="CCA-adding enzyme C-terminal" evidence="13">
    <location>
        <begin position="304"/>
        <end position="427"/>
    </location>
</feature>
<dbReference type="PATRIC" id="fig|1550241.5.peg.1681"/>
<name>A0A0F7CLD1_9CREN</name>
<dbReference type="Gene3D" id="3.30.460.10">
    <property type="entry name" value="Beta Polymerase, domain 2"/>
    <property type="match status" value="1"/>
</dbReference>
<feature type="domain" description="tRNA nucleotidyltransferase substrate binding" evidence="12">
    <location>
        <begin position="172"/>
        <end position="278"/>
    </location>
</feature>
<dbReference type="Pfam" id="PF21133">
    <property type="entry name" value="CAA_C"/>
    <property type="match status" value="1"/>
</dbReference>
<proteinExistence type="inferred from homology"/>